<dbReference type="EMBL" id="JBHUCX010000004">
    <property type="protein sequence ID" value="MFD1673427.1"/>
    <property type="molecule type" value="Genomic_DNA"/>
</dbReference>
<name>A0ABW4JB37_9BACL</name>
<feature type="region of interest" description="Disordered" evidence="1">
    <location>
        <begin position="1"/>
        <end position="44"/>
    </location>
</feature>
<keyword evidence="3" id="KW-1185">Reference proteome</keyword>
<dbReference type="RefSeq" id="WP_377940815.1">
    <property type="nucleotide sequence ID" value="NZ_JBHUCX010000004.1"/>
</dbReference>
<gene>
    <name evidence="2" type="ORF">ACFSB2_01650</name>
</gene>
<accession>A0ABW4JB37</accession>
<feature type="region of interest" description="Disordered" evidence="1">
    <location>
        <begin position="66"/>
        <end position="99"/>
    </location>
</feature>
<proteinExistence type="predicted"/>
<evidence type="ECO:0000256" key="1">
    <source>
        <dbReference type="SAM" id="MobiDB-lite"/>
    </source>
</evidence>
<reference evidence="3" key="1">
    <citation type="journal article" date="2019" name="Int. J. Syst. Evol. Microbiol.">
        <title>The Global Catalogue of Microorganisms (GCM) 10K type strain sequencing project: providing services to taxonomists for standard genome sequencing and annotation.</title>
        <authorList>
            <consortium name="The Broad Institute Genomics Platform"/>
            <consortium name="The Broad Institute Genome Sequencing Center for Infectious Disease"/>
            <person name="Wu L."/>
            <person name="Ma J."/>
        </authorList>
    </citation>
    <scope>NUCLEOTIDE SEQUENCE [LARGE SCALE GENOMIC DNA]</scope>
    <source>
        <strain evidence="3">CGMCC 1.12286</strain>
    </source>
</reference>
<feature type="compositionally biased region" description="Basic residues" evidence="1">
    <location>
        <begin position="1"/>
        <end position="10"/>
    </location>
</feature>
<dbReference type="Proteomes" id="UP001597079">
    <property type="component" value="Unassembled WGS sequence"/>
</dbReference>
<feature type="compositionally biased region" description="Basic and acidic residues" evidence="1">
    <location>
        <begin position="68"/>
        <end position="77"/>
    </location>
</feature>
<protein>
    <submittedName>
        <fullName evidence="2">Uncharacterized protein</fullName>
    </submittedName>
</protein>
<comment type="caution">
    <text evidence="2">The sequence shown here is derived from an EMBL/GenBank/DDBJ whole genome shotgun (WGS) entry which is preliminary data.</text>
</comment>
<evidence type="ECO:0000313" key="3">
    <source>
        <dbReference type="Proteomes" id="UP001597079"/>
    </source>
</evidence>
<organism evidence="2 3">
    <name type="scientific">Alicyclobacillus fodiniaquatilis</name>
    <dbReference type="NCBI Taxonomy" id="1661150"/>
    <lineage>
        <taxon>Bacteria</taxon>
        <taxon>Bacillati</taxon>
        <taxon>Bacillota</taxon>
        <taxon>Bacilli</taxon>
        <taxon>Bacillales</taxon>
        <taxon>Alicyclobacillaceae</taxon>
        <taxon>Alicyclobacillus</taxon>
    </lineage>
</organism>
<feature type="compositionally biased region" description="Basic and acidic residues" evidence="1">
    <location>
        <begin position="11"/>
        <end position="44"/>
    </location>
</feature>
<evidence type="ECO:0000313" key="2">
    <source>
        <dbReference type="EMBL" id="MFD1673427.1"/>
    </source>
</evidence>
<sequence length="131" mass="15098">MSKRHKNKRQKSVEERPDKPDYAMDIIRDAPKKKAPEKPKEETFHLGDAIGGQAAAKLTQLKAQLAEVEEKKPEKIQPKTKQKAGRTTEERLADNPDLSFAELFDPQEDDEGSFDELLKSSKLDWRYFKDE</sequence>